<protein>
    <recommendedName>
        <fullName evidence="2">DUF551 domain-containing protein</fullName>
    </recommendedName>
</protein>
<dbReference type="EMBL" id="LR796383">
    <property type="protein sequence ID" value="CAB4140908.1"/>
    <property type="molecule type" value="Genomic_DNA"/>
</dbReference>
<evidence type="ECO:0000313" key="1">
    <source>
        <dbReference type="EMBL" id="CAB4140908.1"/>
    </source>
</evidence>
<accession>A0A6J5M2G3</accession>
<sequence length="132" mass="15296">MNDELEEIRTRHNNVKPPEGFYVSLRDGQQAHADRATLLRLLSEERARRVEWQPIETAPRDGRYILAIVAEMDDYHMGRQAGRMFCIRYENFGDRYGGWAVYPGYGGAPSSFFTHWQPLPTPPATHKDTQDE</sequence>
<reference evidence="1" key="1">
    <citation type="submission" date="2020-04" db="EMBL/GenBank/DDBJ databases">
        <authorList>
            <person name="Chiriac C."/>
            <person name="Salcher M."/>
            <person name="Ghai R."/>
            <person name="Kavagutti S V."/>
        </authorList>
    </citation>
    <scope>NUCLEOTIDE SEQUENCE</scope>
</reference>
<gene>
    <name evidence="1" type="ORF">UFOVP399_15</name>
</gene>
<organism evidence="1">
    <name type="scientific">uncultured Caudovirales phage</name>
    <dbReference type="NCBI Taxonomy" id="2100421"/>
    <lineage>
        <taxon>Viruses</taxon>
        <taxon>Duplodnaviria</taxon>
        <taxon>Heunggongvirae</taxon>
        <taxon>Uroviricota</taxon>
        <taxon>Caudoviricetes</taxon>
        <taxon>Peduoviridae</taxon>
        <taxon>Maltschvirus</taxon>
        <taxon>Maltschvirus maltsch</taxon>
    </lineage>
</organism>
<evidence type="ECO:0008006" key="2">
    <source>
        <dbReference type="Google" id="ProtNLM"/>
    </source>
</evidence>
<name>A0A6J5M2G3_9CAUD</name>
<proteinExistence type="predicted"/>